<dbReference type="AlphaFoldDB" id="A0A0F3N7V6"/>
<accession>A0A0F3N7V6</accession>
<evidence type="ECO:0000313" key="1">
    <source>
        <dbReference type="EMBL" id="KJV63811.1"/>
    </source>
</evidence>
<dbReference type="Proteomes" id="UP000033441">
    <property type="component" value="Unassembled WGS sequence"/>
</dbReference>
<evidence type="ECO:0000313" key="2">
    <source>
        <dbReference type="Proteomes" id="UP000033441"/>
    </source>
</evidence>
<reference evidence="1 2" key="1">
    <citation type="submission" date="2015-02" db="EMBL/GenBank/DDBJ databases">
        <title>Genome Sequencing of Rickettsiales.</title>
        <authorList>
            <person name="Daugherty S.C."/>
            <person name="Su Q."/>
            <person name="Abolude K."/>
            <person name="Beier-Sexton M."/>
            <person name="Carlyon J.A."/>
            <person name="Carter R."/>
            <person name="Day N.P."/>
            <person name="Dumler S.J."/>
            <person name="Dyachenko V."/>
            <person name="Godinez A."/>
            <person name="Kurtti T.J."/>
            <person name="Lichay M."/>
            <person name="Mullins K.E."/>
            <person name="Ott S."/>
            <person name="Pappas-Brown V."/>
            <person name="Paris D.H."/>
            <person name="Patel P."/>
            <person name="Richards A.L."/>
            <person name="Sadzewicz L."/>
            <person name="Sears K."/>
            <person name="Seidman D."/>
            <person name="Sengamalay N."/>
            <person name="Stenos J."/>
            <person name="Tallon L.J."/>
            <person name="Vincent G."/>
            <person name="Fraser C.M."/>
            <person name="Munderloh U."/>
            <person name="Dunning-Hotopp J.C."/>
        </authorList>
    </citation>
    <scope>NUCLEOTIDE SEQUENCE [LARGE SCALE GENOMIC DNA]</scope>
    <source>
        <strain evidence="1 2">ApMUC09</strain>
    </source>
</reference>
<comment type="caution">
    <text evidence="1">The sequence shown here is derived from an EMBL/GenBank/DDBJ whole genome shotgun (WGS) entry which is preliminary data.</text>
</comment>
<protein>
    <submittedName>
        <fullName evidence="1">Uncharacterized protein</fullName>
    </submittedName>
</protein>
<dbReference type="PATRIC" id="fig|1359152.3.peg.294"/>
<proteinExistence type="predicted"/>
<gene>
    <name evidence="1" type="ORF">APHMUC_0275</name>
</gene>
<organism evidence="1 2">
    <name type="scientific">Anaplasma phagocytophilum str. ApMUC09</name>
    <dbReference type="NCBI Taxonomy" id="1359152"/>
    <lineage>
        <taxon>Bacteria</taxon>
        <taxon>Pseudomonadati</taxon>
        <taxon>Pseudomonadota</taxon>
        <taxon>Alphaproteobacteria</taxon>
        <taxon>Rickettsiales</taxon>
        <taxon>Anaplasmataceae</taxon>
        <taxon>Anaplasma</taxon>
        <taxon>phagocytophilum group</taxon>
    </lineage>
</organism>
<sequence length="50" mass="5653">MAYFSYSRASVNDVCAVLLSINKCVWCIFDAENCLHLTGSISYSCKHIKF</sequence>
<dbReference type="EMBL" id="LANV01000001">
    <property type="protein sequence ID" value="KJV63811.1"/>
    <property type="molecule type" value="Genomic_DNA"/>
</dbReference>
<name>A0A0F3N7V6_ANAPH</name>